<evidence type="ECO:0000256" key="1">
    <source>
        <dbReference type="SAM" id="Phobius"/>
    </source>
</evidence>
<name>Q6JHS2_ALIFS</name>
<keyword evidence="1" id="KW-0812">Transmembrane</keyword>
<evidence type="ECO:0000313" key="2">
    <source>
        <dbReference type="EMBL" id="AAS45626.1"/>
    </source>
</evidence>
<dbReference type="RefSeq" id="WP_012564903.1">
    <property type="nucleotide sequence ID" value="NZ_JBQAOX010000002.1"/>
</dbReference>
<proteinExistence type="predicted"/>
<feature type="transmembrane region" description="Helical" evidence="1">
    <location>
        <begin position="50"/>
        <end position="71"/>
    </location>
</feature>
<reference evidence="2" key="1">
    <citation type="journal article" date="2005" name="Plasmid">
        <title>Characterization of pES213, a small mobilizable plasmid from Vibrio fischeri.</title>
        <authorList>
            <person name="Dunn A.K."/>
            <person name="Martin M.O."/>
            <person name="Stabb E.V."/>
        </authorList>
    </citation>
    <scope>NUCLEOTIDE SEQUENCE</scope>
    <source>
        <strain evidence="2">ES213</strain>
        <plasmid evidence="2">pES213</plasmid>
    </source>
</reference>
<geneLocation type="plasmid" evidence="2">
    <name>pES213</name>
</geneLocation>
<keyword evidence="2" id="KW-0614">Plasmid</keyword>
<dbReference type="AlphaFoldDB" id="Q6JHS2"/>
<accession>Q6JHS2</accession>
<organism evidence="2">
    <name type="scientific">Aliivibrio fischeri</name>
    <name type="common">Vibrio fischeri</name>
    <dbReference type="NCBI Taxonomy" id="668"/>
    <lineage>
        <taxon>Bacteria</taxon>
        <taxon>Pseudomonadati</taxon>
        <taxon>Pseudomonadota</taxon>
        <taxon>Gammaproteobacteria</taxon>
        <taxon>Vibrionales</taxon>
        <taxon>Vibrionaceae</taxon>
        <taxon>Aliivibrio</taxon>
    </lineage>
</organism>
<keyword evidence="1" id="KW-1133">Transmembrane helix</keyword>
<protein>
    <submittedName>
        <fullName evidence="2">ORF6</fullName>
    </submittedName>
</protein>
<sequence>MKVAATSISELSPLSFLMCEQAKRVSWVDYLLLWIDADQLNVLFSSFGNFFNSALAALAMVSRFNFSLFLLKIVSKAWSL</sequence>
<keyword evidence="1" id="KW-0472">Membrane</keyword>
<dbReference type="EMBL" id="AY465897">
    <property type="protein sequence ID" value="AAS45626.1"/>
    <property type="molecule type" value="Genomic_DNA"/>
</dbReference>